<dbReference type="RefSeq" id="WP_188871007.1">
    <property type="nucleotide sequence ID" value="NZ_BMOO01000003.1"/>
</dbReference>
<reference evidence="5" key="3">
    <citation type="submission" date="2021-03" db="EMBL/GenBank/DDBJ databases">
        <title>Genomic Encyclopedia of Type Strains, Phase IV (KMG-IV): sequencing the most valuable type-strain genomes for metagenomic binning, comparative biology and taxonomic classification.</title>
        <authorList>
            <person name="Goeker M."/>
        </authorList>
    </citation>
    <scope>NUCLEOTIDE SEQUENCE</scope>
    <source>
        <strain evidence="5">DSM 22443</strain>
    </source>
</reference>
<evidence type="ECO:0000259" key="3">
    <source>
        <dbReference type="PROSITE" id="PS51898"/>
    </source>
</evidence>
<feature type="region of interest" description="Disordered" evidence="2">
    <location>
        <begin position="1"/>
        <end position="21"/>
    </location>
</feature>
<dbReference type="EMBL" id="BMOO01000003">
    <property type="protein sequence ID" value="GGM63875.1"/>
    <property type="molecule type" value="Genomic_DNA"/>
</dbReference>
<dbReference type="GO" id="GO:0003677">
    <property type="term" value="F:DNA binding"/>
    <property type="evidence" value="ECO:0007669"/>
    <property type="project" value="InterPro"/>
</dbReference>
<evidence type="ECO:0000313" key="5">
    <source>
        <dbReference type="EMBL" id="MBP1953621.1"/>
    </source>
</evidence>
<evidence type="ECO:0000313" key="6">
    <source>
        <dbReference type="Proteomes" id="UP000614609"/>
    </source>
</evidence>
<proteinExistence type="predicted"/>
<dbReference type="CDD" id="cd00397">
    <property type="entry name" value="DNA_BRE_C"/>
    <property type="match status" value="1"/>
</dbReference>
<dbReference type="Proteomes" id="UP000614609">
    <property type="component" value="Unassembled WGS sequence"/>
</dbReference>
<dbReference type="EMBL" id="JAGGKO010000001">
    <property type="protein sequence ID" value="MBP1953621.1"/>
    <property type="molecule type" value="Genomic_DNA"/>
</dbReference>
<dbReference type="PROSITE" id="PS51898">
    <property type="entry name" value="TYR_RECOMBINASE"/>
    <property type="match status" value="1"/>
</dbReference>
<keyword evidence="1" id="KW-0233">DNA recombination</keyword>
<dbReference type="GO" id="GO:0015074">
    <property type="term" value="P:DNA integration"/>
    <property type="evidence" value="ECO:0007669"/>
    <property type="project" value="InterPro"/>
</dbReference>
<evidence type="ECO:0000313" key="4">
    <source>
        <dbReference type="EMBL" id="GGM63875.1"/>
    </source>
</evidence>
<dbReference type="InterPro" id="IPR011010">
    <property type="entry name" value="DNA_brk_join_enz"/>
</dbReference>
<dbReference type="Proteomes" id="UP000765891">
    <property type="component" value="Unassembled WGS sequence"/>
</dbReference>
<dbReference type="AlphaFoldDB" id="A0A830FN95"/>
<accession>A0A830FN95</accession>
<sequence length="404" mass="45603">MPSDPRDQIDRLRSQLEDGERGGCPADRELLLEFSDETFLVPSKCGDHRHLKTLRHGVRLSEEPGVDLVDVVEDEAAAKEAVRWIHRTYENEHTNQDYRTALRTVGRRATAGDEVPGPLAWVPTGTSNDFDPVPSERDLLDREQDVQPMIEAAQNPRDAALIAVQFEAGLRGGELYDLRVGDVFDGDHAVGLHVDGKQGERSVHLIESVSYLQRWLQAHPGREDDAYLWTKLGTAERVSYQMLLKIFREVAGRVGISKEVTPTNFRKSNTRWLLQVGFETPRIEDRQGRKRGSEQTARYLARFGDESTEVAFAKAMGRDVDGEGDDEFGPIVCHRCDRETPRHEDFCVWCNAALDHDAAARVDELEDDMFADAADADGRELDDLQEARRLLREHPALKRALLGE</sequence>
<name>A0A830FN95_9EURY</name>
<reference evidence="4" key="1">
    <citation type="journal article" date="2014" name="Int. J. Syst. Evol. Microbiol.">
        <title>Complete genome sequence of Corynebacterium casei LMG S-19264T (=DSM 44701T), isolated from a smear-ripened cheese.</title>
        <authorList>
            <consortium name="US DOE Joint Genome Institute (JGI-PGF)"/>
            <person name="Walter F."/>
            <person name="Albersmeier A."/>
            <person name="Kalinowski J."/>
            <person name="Ruckert C."/>
        </authorList>
    </citation>
    <scope>NUCLEOTIDE SEQUENCE</scope>
    <source>
        <strain evidence="4">JCM 16108</strain>
    </source>
</reference>
<reference evidence="4" key="2">
    <citation type="submission" date="2020-09" db="EMBL/GenBank/DDBJ databases">
        <authorList>
            <person name="Sun Q."/>
            <person name="Ohkuma M."/>
        </authorList>
    </citation>
    <scope>NUCLEOTIDE SEQUENCE</scope>
    <source>
        <strain evidence="4">JCM 16108</strain>
    </source>
</reference>
<dbReference type="Gene3D" id="1.10.443.10">
    <property type="entry name" value="Intergrase catalytic core"/>
    <property type="match status" value="1"/>
</dbReference>
<dbReference type="InterPro" id="IPR002104">
    <property type="entry name" value="Integrase_catalytic"/>
</dbReference>
<dbReference type="SUPFAM" id="SSF56349">
    <property type="entry name" value="DNA breaking-rejoining enzymes"/>
    <property type="match status" value="1"/>
</dbReference>
<evidence type="ECO:0000256" key="1">
    <source>
        <dbReference type="ARBA" id="ARBA00023172"/>
    </source>
</evidence>
<dbReference type="InterPro" id="IPR013762">
    <property type="entry name" value="Integrase-like_cat_sf"/>
</dbReference>
<comment type="caution">
    <text evidence="4">The sequence shown here is derived from an EMBL/GenBank/DDBJ whole genome shotgun (WGS) entry which is preliminary data.</text>
</comment>
<organism evidence="4 6">
    <name type="scientific">Halarchaeum rubridurum</name>
    <dbReference type="NCBI Taxonomy" id="489911"/>
    <lineage>
        <taxon>Archaea</taxon>
        <taxon>Methanobacteriati</taxon>
        <taxon>Methanobacteriota</taxon>
        <taxon>Stenosarchaea group</taxon>
        <taxon>Halobacteria</taxon>
        <taxon>Halobacteriales</taxon>
        <taxon>Halobacteriaceae</taxon>
    </lineage>
</organism>
<evidence type="ECO:0000256" key="2">
    <source>
        <dbReference type="SAM" id="MobiDB-lite"/>
    </source>
</evidence>
<dbReference type="OrthoDB" id="144892at2157"/>
<protein>
    <submittedName>
        <fullName evidence="5">Integrase</fullName>
    </submittedName>
</protein>
<feature type="domain" description="Tyr recombinase" evidence="3">
    <location>
        <begin position="135"/>
        <end position="312"/>
    </location>
</feature>
<dbReference type="Pfam" id="PF00589">
    <property type="entry name" value="Phage_integrase"/>
    <property type="match status" value="1"/>
</dbReference>
<dbReference type="GO" id="GO:0006310">
    <property type="term" value="P:DNA recombination"/>
    <property type="evidence" value="ECO:0007669"/>
    <property type="project" value="UniProtKB-KW"/>
</dbReference>
<gene>
    <name evidence="4" type="ORF">GCM10009017_12430</name>
    <name evidence="5" type="ORF">J2752_000502</name>
</gene>
<keyword evidence="6" id="KW-1185">Reference proteome</keyword>